<evidence type="ECO:0000313" key="2">
    <source>
        <dbReference type="EMBL" id="KAF3074113.1"/>
    </source>
</evidence>
<comment type="caution">
    <text evidence="2">The sequence shown here is derived from an EMBL/GenBank/DDBJ whole genome shotgun (WGS) entry which is preliminary data.</text>
</comment>
<protein>
    <recommendedName>
        <fullName evidence="4">Secreted protein</fullName>
    </recommendedName>
</protein>
<dbReference type="Proteomes" id="UP000801864">
    <property type="component" value="Unassembled WGS sequence"/>
</dbReference>
<feature type="chain" id="PRO_5040247602" description="Secreted protein" evidence="1">
    <location>
        <begin position="23"/>
        <end position="117"/>
    </location>
</feature>
<keyword evidence="1" id="KW-0732">Signal</keyword>
<dbReference type="EMBL" id="QLNT01000005">
    <property type="protein sequence ID" value="KAF3074113.1"/>
    <property type="molecule type" value="Genomic_DNA"/>
</dbReference>
<keyword evidence="3" id="KW-1185">Reference proteome</keyword>
<proteinExistence type="predicted"/>
<evidence type="ECO:0008006" key="4">
    <source>
        <dbReference type="Google" id="ProtNLM"/>
    </source>
</evidence>
<organism evidence="2 3">
    <name type="scientific">Trichoderma lentiforme</name>
    <dbReference type="NCBI Taxonomy" id="1567552"/>
    <lineage>
        <taxon>Eukaryota</taxon>
        <taxon>Fungi</taxon>
        <taxon>Dikarya</taxon>
        <taxon>Ascomycota</taxon>
        <taxon>Pezizomycotina</taxon>
        <taxon>Sordariomycetes</taxon>
        <taxon>Hypocreomycetidae</taxon>
        <taxon>Hypocreales</taxon>
        <taxon>Hypocreaceae</taxon>
        <taxon>Trichoderma</taxon>
    </lineage>
</organism>
<reference evidence="2 3" key="1">
    <citation type="submission" date="2018-06" db="EMBL/GenBank/DDBJ databases">
        <title>Genome analysis of cellulolytic fungus Trichoderma lentiforme CFAM-422.</title>
        <authorList>
            <person name="Steindorff A.S."/>
            <person name="Formighieri E.F."/>
            <person name="Midorikawa G.E.O."/>
            <person name="Tamietti M.S."/>
            <person name="Ramos E.Z."/>
            <person name="Silva A.S."/>
            <person name="Bon E.P.S."/>
            <person name="Mendes T.D."/>
            <person name="Damaso M.C.T."/>
            <person name="Favaro L.C.L."/>
        </authorList>
    </citation>
    <scope>NUCLEOTIDE SEQUENCE [LARGE SCALE GENOMIC DNA]</scope>
    <source>
        <strain evidence="2 3">CFAM-422</strain>
    </source>
</reference>
<evidence type="ECO:0000313" key="3">
    <source>
        <dbReference type="Proteomes" id="UP000801864"/>
    </source>
</evidence>
<accession>A0A9P4XK73</accession>
<sequence>MDVARSFCLVQILAGLTSIVEAGSDDNLGQTVLNERRKLVTPKAVVFSRVAQSGGSVVRSQLLSSDMAPVVGWGGSPDARPASCGDRTQLRCYGGGIAETDQVLIVSFRSIMTRAGS</sequence>
<evidence type="ECO:0000256" key="1">
    <source>
        <dbReference type="SAM" id="SignalP"/>
    </source>
</evidence>
<dbReference type="AlphaFoldDB" id="A0A9P4XK73"/>
<feature type="signal peptide" evidence="1">
    <location>
        <begin position="1"/>
        <end position="22"/>
    </location>
</feature>
<name>A0A9P4XK73_9HYPO</name>
<gene>
    <name evidence="2" type="ORF">CFAM422_003860</name>
</gene>